<dbReference type="EMBL" id="JABXXO010000004">
    <property type="protein sequence ID" value="KAF7778982.1"/>
    <property type="molecule type" value="Genomic_DNA"/>
</dbReference>
<dbReference type="AlphaFoldDB" id="A0A8H7F6V4"/>
<sequence>MLYFTICSVVLRGDGWLDTRNTELVDFRIVSRVHCMSLAVSHSLAVSSSVKWQSHVYVDDLLTRTWFSANTRLPSDLYGMVQPKQRR</sequence>
<dbReference type="Proteomes" id="UP000629468">
    <property type="component" value="Unassembled WGS sequence"/>
</dbReference>
<gene>
    <name evidence="1" type="ORF">Agabi119p4_3327</name>
</gene>
<comment type="caution">
    <text evidence="1">The sequence shown here is derived from an EMBL/GenBank/DDBJ whole genome shotgun (WGS) entry which is preliminary data.</text>
</comment>
<reference evidence="1 2" key="1">
    <citation type="journal article" name="Sci. Rep.">
        <title>Telomere-to-telomere assembled and centromere annotated genomes of the two main subspecies of the button mushroom Agaricus bisporus reveal especially polymorphic chromosome ends.</title>
        <authorList>
            <person name="Sonnenberg A.S.M."/>
            <person name="Sedaghat-Telgerd N."/>
            <person name="Lavrijssen B."/>
            <person name="Ohm R.A."/>
            <person name="Hendrickx P.M."/>
            <person name="Scholtmeijer K."/>
            <person name="Baars J.J.P."/>
            <person name="van Peer A."/>
        </authorList>
    </citation>
    <scope>NUCLEOTIDE SEQUENCE [LARGE SCALE GENOMIC DNA]</scope>
    <source>
        <strain evidence="1 2">H119_p4</strain>
    </source>
</reference>
<evidence type="ECO:0000313" key="1">
    <source>
        <dbReference type="EMBL" id="KAF7778982.1"/>
    </source>
</evidence>
<accession>A0A8H7F6V4</accession>
<protein>
    <submittedName>
        <fullName evidence="1">Uncharacterized protein</fullName>
    </submittedName>
</protein>
<organism evidence="1 2">
    <name type="scientific">Agaricus bisporus var. burnettii</name>
    <dbReference type="NCBI Taxonomy" id="192524"/>
    <lineage>
        <taxon>Eukaryota</taxon>
        <taxon>Fungi</taxon>
        <taxon>Dikarya</taxon>
        <taxon>Basidiomycota</taxon>
        <taxon>Agaricomycotina</taxon>
        <taxon>Agaricomycetes</taxon>
        <taxon>Agaricomycetidae</taxon>
        <taxon>Agaricales</taxon>
        <taxon>Agaricineae</taxon>
        <taxon>Agaricaceae</taxon>
        <taxon>Agaricus</taxon>
    </lineage>
</organism>
<proteinExistence type="predicted"/>
<name>A0A8H7F6V4_AGABI</name>
<evidence type="ECO:0000313" key="2">
    <source>
        <dbReference type="Proteomes" id="UP000629468"/>
    </source>
</evidence>